<dbReference type="SFLD" id="SFLDG01067">
    <property type="entry name" value="SPASM/twitch_domain_containing"/>
    <property type="match status" value="1"/>
</dbReference>
<accession>E8N586</accession>
<dbReference type="InterPro" id="IPR050377">
    <property type="entry name" value="Radical_SAM_PqqE_MftC-like"/>
</dbReference>
<evidence type="ECO:0000256" key="2">
    <source>
        <dbReference type="ARBA" id="ARBA00022723"/>
    </source>
</evidence>
<dbReference type="EMBL" id="AP012029">
    <property type="protein sequence ID" value="BAJ63600.1"/>
    <property type="molecule type" value="Genomic_DNA"/>
</dbReference>
<evidence type="ECO:0000313" key="6">
    <source>
        <dbReference type="EMBL" id="BAJ63600.1"/>
    </source>
</evidence>
<dbReference type="NCBIfam" id="TIGR04085">
    <property type="entry name" value="rSAM_more_4Fe4S"/>
    <property type="match status" value="1"/>
</dbReference>
<dbReference type="SFLD" id="SFLDG01386">
    <property type="entry name" value="main_SPASM_domain-containing"/>
    <property type="match status" value="1"/>
</dbReference>
<dbReference type="GO" id="GO:0003824">
    <property type="term" value="F:catalytic activity"/>
    <property type="evidence" value="ECO:0007669"/>
    <property type="project" value="InterPro"/>
</dbReference>
<dbReference type="PROSITE" id="PS51918">
    <property type="entry name" value="RADICAL_SAM"/>
    <property type="match status" value="1"/>
</dbReference>
<dbReference type="InterPro" id="IPR007197">
    <property type="entry name" value="rSAM"/>
</dbReference>
<dbReference type="HOGENOM" id="CLU_031877_0_0_0"/>
<evidence type="ECO:0000313" key="7">
    <source>
        <dbReference type="Proteomes" id="UP000008922"/>
    </source>
</evidence>
<dbReference type="InterPro" id="IPR058240">
    <property type="entry name" value="rSAM_sf"/>
</dbReference>
<gene>
    <name evidence="6" type="ordered locus">ANT_15720</name>
</gene>
<evidence type="ECO:0000256" key="4">
    <source>
        <dbReference type="ARBA" id="ARBA00023014"/>
    </source>
</evidence>
<dbReference type="CDD" id="cd01335">
    <property type="entry name" value="Radical_SAM"/>
    <property type="match status" value="1"/>
</dbReference>
<dbReference type="RefSeq" id="WP_013559981.1">
    <property type="nucleotide sequence ID" value="NC_014960.1"/>
</dbReference>
<dbReference type="Proteomes" id="UP000008922">
    <property type="component" value="Chromosome"/>
</dbReference>
<dbReference type="Gene3D" id="3.20.20.70">
    <property type="entry name" value="Aldolase class I"/>
    <property type="match status" value="1"/>
</dbReference>
<dbReference type="InParanoid" id="E8N586"/>
<dbReference type="Pfam" id="PF13186">
    <property type="entry name" value="SPASM"/>
    <property type="match status" value="1"/>
</dbReference>
<dbReference type="PANTHER" id="PTHR11228:SF7">
    <property type="entry name" value="PQQA PEPTIDE CYCLASE"/>
    <property type="match status" value="1"/>
</dbReference>
<dbReference type="SUPFAM" id="SSF102114">
    <property type="entry name" value="Radical SAM enzymes"/>
    <property type="match status" value="1"/>
</dbReference>
<reference evidence="6 7" key="1">
    <citation type="submission" date="2010-12" db="EMBL/GenBank/DDBJ databases">
        <title>Whole genome sequence of Anaerolinea thermophila UNI-1.</title>
        <authorList>
            <person name="Narita-Yamada S."/>
            <person name="Kishi E."/>
            <person name="Watanabe Y."/>
            <person name="Takasaki K."/>
            <person name="Ankai A."/>
            <person name="Oguchi A."/>
            <person name="Fukui S."/>
            <person name="Takahashi M."/>
            <person name="Yashiro I."/>
            <person name="Hosoyama A."/>
            <person name="Sekiguchi Y."/>
            <person name="Hanada S."/>
            <person name="Fujita N."/>
        </authorList>
    </citation>
    <scope>NUCLEOTIDE SEQUENCE [LARGE SCALE GENOMIC DNA]</scope>
    <source>
        <strain evidence="7">DSM 14523 / JCM 11388 / NBRC 100420 / UNI-1</strain>
    </source>
</reference>
<proteinExistence type="predicted"/>
<organism evidence="6 7">
    <name type="scientific">Anaerolinea thermophila (strain DSM 14523 / JCM 11388 / NBRC 100420 / UNI-1)</name>
    <dbReference type="NCBI Taxonomy" id="926569"/>
    <lineage>
        <taxon>Bacteria</taxon>
        <taxon>Bacillati</taxon>
        <taxon>Chloroflexota</taxon>
        <taxon>Anaerolineae</taxon>
        <taxon>Anaerolineales</taxon>
        <taxon>Anaerolineaceae</taxon>
        <taxon>Anaerolinea</taxon>
    </lineage>
</organism>
<dbReference type="KEGG" id="atm:ANT_15720"/>
<evidence type="ECO:0000256" key="3">
    <source>
        <dbReference type="ARBA" id="ARBA00023004"/>
    </source>
</evidence>
<keyword evidence="1" id="KW-0949">S-adenosyl-L-methionine</keyword>
<keyword evidence="7" id="KW-1185">Reference proteome</keyword>
<dbReference type="InterPro" id="IPR023885">
    <property type="entry name" value="4Fe4S-binding_SPASM_dom"/>
</dbReference>
<keyword evidence="3" id="KW-0408">Iron</keyword>
<dbReference type="FunCoup" id="E8N586">
    <property type="interactions" value="16"/>
</dbReference>
<dbReference type="GO" id="GO:0046872">
    <property type="term" value="F:metal ion binding"/>
    <property type="evidence" value="ECO:0007669"/>
    <property type="project" value="UniProtKB-KW"/>
</dbReference>
<keyword evidence="2" id="KW-0479">Metal-binding</keyword>
<dbReference type="PANTHER" id="PTHR11228">
    <property type="entry name" value="RADICAL SAM DOMAIN PROTEIN"/>
    <property type="match status" value="1"/>
</dbReference>
<dbReference type="GO" id="GO:0051536">
    <property type="term" value="F:iron-sulfur cluster binding"/>
    <property type="evidence" value="ECO:0007669"/>
    <property type="project" value="UniProtKB-KW"/>
</dbReference>
<dbReference type="GO" id="GO:0006783">
    <property type="term" value="P:heme biosynthetic process"/>
    <property type="evidence" value="ECO:0007669"/>
    <property type="project" value="TreeGrafter"/>
</dbReference>
<dbReference type="InterPro" id="IPR013785">
    <property type="entry name" value="Aldolase_TIM"/>
</dbReference>
<feature type="domain" description="Radical SAM core" evidence="5">
    <location>
        <begin position="133"/>
        <end position="351"/>
    </location>
</feature>
<protein>
    <recommendedName>
        <fullName evidence="5">Radical SAM core domain-containing protein</fullName>
    </recommendedName>
</protein>
<sequence length="471" mass="53120">MSVFFDKWLSSITKKRLSLPNPGIYHYARKNNGTKMRLHLRIHPDWSGVLVINANRVFHLNPSATLMTYLWLENVSSKDAVKNLARWFATSSDTIGQDYEKISEQICALTQSENACPICDLELETTIPFNDTPFAPYRMDLALTYRCNNQCSHCYNARSRNFPELPTEKWKTIIQKLWDIGIPHLVFTGGEPTLRHDLPDLIEFAEKIGMITGLNTNGTCLSNREYLKKLVNAGLDHVQITIESHLEKIHDEMVTHSGAWYLTVEGIRNALETSLYVMTNTTLLKQNTPFILETIQFLQKLGVPTIGLNALIYSGHGKTVGTGLTEPELTTVLESVNQLTRQTGQKLIWYTPTHYCNFNPLEMGLGVKGCTAARYAMAIEPNGDVIPCQSYYSSLGNLLFQSWEEIWNHPLAASIRNRSALPNECKQCQILDICGGGCPLAKEHDPNFKPIPVLSEIEQISASVRVQHGYF</sequence>
<dbReference type="OrthoDB" id="9808591at2"/>
<dbReference type="STRING" id="926569.ANT_15720"/>
<dbReference type="AlphaFoldDB" id="E8N586"/>
<evidence type="ECO:0000256" key="1">
    <source>
        <dbReference type="ARBA" id="ARBA00022691"/>
    </source>
</evidence>
<dbReference type="eggNOG" id="COG0535">
    <property type="taxonomic scope" value="Bacteria"/>
</dbReference>
<name>E8N586_ANATU</name>
<keyword evidence="4" id="KW-0411">Iron-sulfur</keyword>
<dbReference type="Pfam" id="PF04055">
    <property type="entry name" value="Radical_SAM"/>
    <property type="match status" value="1"/>
</dbReference>
<dbReference type="SFLD" id="SFLDS00029">
    <property type="entry name" value="Radical_SAM"/>
    <property type="match status" value="1"/>
</dbReference>
<evidence type="ECO:0000259" key="5">
    <source>
        <dbReference type="PROSITE" id="PS51918"/>
    </source>
</evidence>